<feature type="domain" description="Carbamoyl phosphate synthase ATP-binding" evidence="2">
    <location>
        <begin position="46"/>
        <end position="96"/>
    </location>
</feature>
<dbReference type="EMBL" id="KV417598">
    <property type="protein sequence ID" value="KZP16041.1"/>
    <property type="molecule type" value="Genomic_DNA"/>
</dbReference>
<evidence type="ECO:0000259" key="2">
    <source>
        <dbReference type="Pfam" id="PF02786"/>
    </source>
</evidence>
<keyword evidence="4" id="KW-1185">Reference proteome</keyword>
<gene>
    <name evidence="3" type="ORF">FIBSPDRAFT_68604</name>
</gene>
<dbReference type="AlphaFoldDB" id="A0A166ERQ5"/>
<evidence type="ECO:0000313" key="3">
    <source>
        <dbReference type="EMBL" id="KZP16041.1"/>
    </source>
</evidence>
<feature type="region of interest" description="Disordered" evidence="1">
    <location>
        <begin position="1"/>
        <end position="25"/>
    </location>
</feature>
<accession>A0A166ERQ5</accession>
<dbReference type="Proteomes" id="UP000076532">
    <property type="component" value="Unassembled WGS sequence"/>
</dbReference>
<dbReference type="Pfam" id="PF02786">
    <property type="entry name" value="CPSase_L_D2"/>
    <property type="match status" value="1"/>
</dbReference>
<name>A0A166ERQ5_9AGAM</name>
<sequence>MSKRDSPSYASCAPQLSPPRTGRPNVTFLGPGRKLCASRGTRCSPNLQQINILWSEIRYPVMIRALGGGGGRGIRVVSAQEGVEEPLKRCMRETRLGYVPSEKAMSGPA</sequence>
<proteinExistence type="predicted"/>
<reference evidence="3 4" key="1">
    <citation type="journal article" date="2016" name="Mol. Biol. Evol.">
        <title>Comparative Genomics of Early-Diverging Mushroom-Forming Fungi Provides Insights into the Origins of Lignocellulose Decay Capabilities.</title>
        <authorList>
            <person name="Nagy L.G."/>
            <person name="Riley R."/>
            <person name="Tritt A."/>
            <person name="Adam C."/>
            <person name="Daum C."/>
            <person name="Floudas D."/>
            <person name="Sun H."/>
            <person name="Yadav J.S."/>
            <person name="Pangilinan J."/>
            <person name="Larsson K.H."/>
            <person name="Matsuura K."/>
            <person name="Barry K."/>
            <person name="Labutti K."/>
            <person name="Kuo R."/>
            <person name="Ohm R.A."/>
            <person name="Bhattacharya S.S."/>
            <person name="Shirouzu T."/>
            <person name="Yoshinaga Y."/>
            <person name="Martin F.M."/>
            <person name="Grigoriev I.V."/>
            <person name="Hibbett D.S."/>
        </authorList>
    </citation>
    <scope>NUCLEOTIDE SEQUENCE [LARGE SCALE GENOMIC DNA]</scope>
    <source>
        <strain evidence="3 4">CBS 109695</strain>
    </source>
</reference>
<evidence type="ECO:0000313" key="4">
    <source>
        <dbReference type="Proteomes" id="UP000076532"/>
    </source>
</evidence>
<protein>
    <recommendedName>
        <fullName evidence="2">Carbamoyl phosphate synthase ATP-binding domain-containing protein</fullName>
    </recommendedName>
</protein>
<organism evidence="3 4">
    <name type="scientific">Athelia psychrophila</name>
    <dbReference type="NCBI Taxonomy" id="1759441"/>
    <lineage>
        <taxon>Eukaryota</taxon>
        <taxon>Fungi</taxon>
        <taxon>Dikarya</taxon>
        <taxon>Basidiomycota</taxon>
        <taxon>Agaricomycotina</taxon>
        <taxon>Agaricomycetes</taxon>
        <taxon>Agaricomycetidae</taxon>
        <taxon>Atheliales</taxon>
        <taxon>Atheliaceae</taxon>
        <taxon>Athelia</taxon>
    </lineage>
</organism>
<dbReference type="SUPFAM" id="SSF56059">
    <property type="entry name" value="Glutathione synthetase ATP-binding domain-like"/>
    <property type="match status" value="1"/>
</dbReference>
<dbReference type="STRING" id="436010.A0A166ERQ5"/>
<dbReference type="InterPro" id="IPR005479">
    <property type="entry name" value="CPAse_ATP-bd"/>
</dbReference>
<dbReference type="Gene3D" id="3.30.1490.20">
    <property type="entry name" value="ATP-grasp fold, A domain"/>
    <property type="match status" value="1"/>
</dbReference>
<dbReference type="InterPro" id="IPR013815">
    <property type="entry name" value="ATP_grasp_subdomain_1"/>
</dbReference>
<evidence type="ECO:0000256" key="1">
    <source>
        <dbReference type="SAM" id="MobiDB-lite"/>
    </source>
</evidence>
<dbReference type="GO" id="GO:0005524">
    <property type="term" value="F:ATP binding"/>
    <property type="evidence" value="ECO:0007669"/>
    <property type="project" value="InterPro"/>
</dbReference>